<dbReference type="AlphaFoldDB" id="A0A1I9YEK2"/>
<sequence length="181" mass="18843">MKSNRKLFLSAVLSAGALISGVALASTPAKPAPAPIAAPAAKPAAAAPVGAPTGVVLVAEIGKGVSGTDIKDYADLISRLKDNPDCYTFGTTADGARDLTAMTTLQKRNGVRMVKLSYKDTAEEIDGLMKAKVQVIPVPYDVAAPYIKKGQMRPLVVFGSARIPEIKDVPTASEVMPGFVY</sequence>
<name>A0A1I9YEK2_9BURK</name>
<dbReference type="RefSeq" id="WP_162162793.1">
    <property type="nucleotide sequence ID" value="NZ_CP017561.2"/>
</dbReference>
<comment type="similarity">
    <text evidence="1">Belongs to the UPF0065 (bug) family.</text>
</comment>
<dbReference type="Gene3D" id="3.40.190.10">
    <property type="entry name" value="Periplasmic binding protein-like II"/>
    <property type="match status" value="1"/>
</dbReference>
<dbReference type="PANTHER" id="PTHR42928:SF5">
    <property type="entry name" value="BLR1237 PROTEIN"/>
    <property type="match status" value="1"/>
</dbReference>
<keyword evidence="2" id="KW-0732">Signal</keyword>
<accession>A0A1I9YEK2</accession>
<organism evidence="3 4">
    <name type="scientific">Paraburkholderia sprentiae WSM5005</name>
    <dbReference type="NCBI Taxonomy" id="754502"/>
    <lineage>
        <taxon>Bacteria</taxon>
        <taxon>Pseudomonadati</taxon>
        <taxon>Pseudomonadota</taxon>
        <taxon>Betaproteobacteria</taxon>
        <taxon>Burkholderiales</taxon>
        <taxon>Burkholderiaceae</taxon>
        <taxon>Paraburkholderia</taxon>
    </lineage>
</organism>
<evidence type="ECO:0000256" key="1">
    <source>
        <dbReference type="ARBA" id="ARBA00006987"/>
    </source>
</evidence>
<proteinExistence type="inferred from homology"/>
<evidence type="ECO:0008006" key="5">
    <source>
        <dbReference type="Google" id="ProtNLM"/>
    </source>
</evidence>
<dbReference type="STRING" id="754502.BJG93_04535"/>
<feature type="signal peptide" evidence="2">
    <location>
        <begin position="1"/>
        <end position="25"/>
    </location>
</feature>
<keyword evidence="4" id="KW-1185">Reference proteome</keyword>
<dbReference type="Proteomes" id="UP000179860">
    <property type="component" value="Chromosome 1"/>
</dbReference>
<dbReference type="Pfam" id="PF03401">
    <property type="entry name" value="TctC"/>
    <property type="match status" value="1"/>
</dbReference>
<reference evidence="3" key="2">
    <citation type="submission" date="2021-06" db="EMBL/GenBank/DDBJ databases">
        <authorList>
            <person name="Rogers T.H."/>
            <person name="Ramsay J.P."/>
            <person name="Wang P."/>
            <person name="Terpolilli J."/>
        </authorList>
    </citation>
    <scope>NUCLEOTIDE SEQUENCE</scope>
    <source>
        <strain evidence="3">WSM5005</strain>
    </source>
</reference>
<reference evidence="3" key="1">
    <citation type="submission" date="2016-09" db="EMBL/GenBank/DDBJ databases">
        <title>The Complete Genome of Burkholderia sprentiae wsm5005.</title>
        <authorList>
            <person name="De Meyer S."/>
            <person name="Wang P."/>
            <person name="Terpolilli J."/>
        </authorList>
    </citation>
    <scope>NUCLEOTIDE SEQUENCE [LARGE SCALE GENOMIC DNA]</scope>
    <source>
        <strain evidence="3">WSM5005</strain>
    </source>
</reference>
<protein>
    <recommendedName>
        <fullName evidence="5">ABC transporter substrate-binding protein</fullName>
    </recommendedName>
</protein>
<dbReference type="InterPro" id="IPR005064">
    <property type="entry name" value="BUG"/>
</dbReference>
<dbReference type="EMBL" id="CP017561">
    <property type="protein sequence ID" value="APA84735.2"/>
    <property type="molecule type" value="Genomic_DNA"/>
</dbReference>
<dbReference type="KEGG" id="pspw:BJG93_04535"/>
<evidence type="ECO:0000313" key="4">
    <source>
        <dbReference type="Proteomes" id="UP000179860"/>
    </source>
</evidence>
<evidence type="ECO:0000256" key="2">
    <source>
        <dbReference type="SAM" id="SignalP"/>
    </source>
</evidence>
<dbReference type="PANTHER" id="PTHR42928">
    <property type="entry name" value="TRICARBOXYLATE-BINDING PROTEIN"/>
    <property type="match status" value="1"/>
</dbReference>
<evidence type="ECO:0000313" key="3">
    <source>
        <dbReference type="EMBL" id="APA84735.2"/>
    </source>
</evidence>
<feature type="chain" id="PRO_5034630499" description="ABC transporter substrate-binding protein" evidence="2">
    <location>
        <begin position="26"/>
        <end position="181"/>
    </location>
</feature>
<gene>
    <name evidence="3" type="ORF">BJG93_04535</name>
</gene>